<evidence type="ECO:0000313" key="3">
    <source>
        <dbReference type="Proteomes" id="UP001295444"/>
    </source>
</evidence>
<gene>
    <name evidence="2" type="ORF">PECUL_23A059289</name>
</gene>
<sequence>TENRGLLHTLTLPGLEVLFSSTAARGAGEQSFPPAHMPAMGCCSQKPQTAAGSSDIGAMLQRPTQPKTAPAESPCSTTHAHPPEHMDPKTSLDTRAEHPLQPEIFTDMTPTT</sequence>
<protein>
    <submittedName>
        <fullName evidence="2">Uncharacterized protein</fullName>
    </submittedName>
</protein>
<dbReference type="AlphaFoldDB" id="A0AAD1S982"/>
<organism evidence="2 3">
    <name type="scientific">Pelobates cultripes</name>
    <name type="common">Western spadefoot toad</name>
    <dbReference type="NCBI Taxonomy" id="61616"/>
    <lineage>
        <taxon>Eukaryota</taxon>
        <taxon>Metazoa</taxon>
        <taxon>Chordata</taxon>
        <taxon>Craniata</taxon>
        <taxon>Vertebrata</taxon>
        <taxon>Euteleostomi</taxon>
        <taxon>Amphibia</taxon>
        <taxon>Batrachia</taxon>
        <taxon>Anura</taxon>
        <taxon>Pelobatoidea</taxon>
        <taxon>Pelobatidae</taxon>
        <taxon>Pelobates</taxon>
    </lineage>
</organism>
<feature type="non-terminal residue" evidence="2">
    <location>
        <position position="112"/>
    </location>
</feature>
<reference evidence="2" key="1">
    <citation type="submission" date="2022-03" db="EMBL/GenBank/DDBJ databases">
        <authorList>
            <person name="Alioto T."/>
            <person name="Alioto T."/>
            <person name="Gomez Garrido J."/>
        </authorList>
    </citation>
    <scope>NUCLEOTIDE SEQUENCE</scope>
</reference>
<feature type="compositionally biased region" description="Basic and acidic residues" evidence="1">
    <location>
        <begin position="81"/>
        <end position="100"/>
    </location>
</feature>
<keyword evidence="3" id="KW-1185">Reference proteome</keyword>
<accession>A0AAD1S982</accession>
<evidence type="ECO:0000256" key="1">
    <source>
        <dbReference type="SAM" id="MobiDB-lite"/>
    </source>
</evidence>
<proteinExistence type="predicted"/>
<dbReference type="Proteomes" id="UP001295444">
    <property type="component" value="Chromosome 05"/>
</dbReference>
<evidence type="ECO:0000313" key="2">
    <source>
        <dbReference type="EMBL" id="CAH2293953.1"/>
    </source>
</evidence>
<feature type="non-terminal residue" evidence="2">
    <location>
        <position position="1"/>
    </location>
</feature>
<dbReference type="EMBL" id="OW240916">
    <property type="protein sequence ID" value="CAH2293953.1"/>
    <property type="molecule type" value="Genomic_DNA"/>
</dbReference>
<name>A0AAD1S982_PELCU</name>
<feature type="region of interest" description="Disordered" evidence="1">
    <location>
        <begin position="60"/>
        <end position="112"/>
    </location>
</feature>